<dbReference type="Gene3D" id="3.40.50.720">
    <property type="entry name" value="NAD(P)-binding Rossmann-like Domain"/>
    <property type="match status" value="1"/>
</dbReference>
<reference evidence="3" key="1">
    <citation type="submission" date="2020-08" db="EMBL/GenBank/DDBJ databases">
        <title>Whole genome shotgun sequence of Actinocatenispora sera NBRC 101916.</title>
        <authorList>
            <person name="Komaki H."/>
            <person name="Tamura T."/>
        </authorList>
    </citation>
    <scope>NUCLEOTIDE SEQUENCE</scope>
    <source>
        <strain evidence="3">NBRC 101916</strain>
    </source>
</reference>
<dbReference type="OrthoDB" id="5195079at2"/>
<dbReference type="KEGG" id="aser:Asera_00020"/>
<proteinExistence type="predicted"/>
<dbReference type="Pfam" id="PF08240">
    <property type="entry name" value="ADH_N"/>
    <property type="match status" value="1"/>
</dbReference>
<name>A0A810KSL2_9ACTN</name>
<dbReference type="Gene3D" id="3.90.180.10">
    <property type="entry name" value="Medium-chain alcohol dehydrogenases, catalytic domain"/>
    <property type="match status" value="1"/>
</dbReference>
<dbReference type="Proteomes" id="UP000680750">
    <property type="component" value="Chromosome"/>
</dbReference>
<evidence type="ECO:0000259" key="2">
    <source>
        <dbReference type="SMART" id="SM00829"/>
    </source>
</evidence>
<gene>
    <name evidence="3" type="primary">qor_1</name>
    <name evidence="3" type="ORF">Asera_00020</name>
</gene>
<evidence type="ECO:0000313" key="3">
    <source>
        <dbReference type="EMBL" id="BCJ25894.1"/>
    </source>
</evidence>
<evidence type="ECO:0000256" key="1">
    <source>
        <dbReference type="ARBA" id="ARBA00022857"/>
    </source>
</evidence>
<keyword evidence="4" id="KW-1185">Reference proteome</keyword>
<evidence type="ECO:0000313" key="4">
    <source>
        <dbReference type="Proteomes" id="UP000680750"/>
    </source>
</evidence>
<dbReference type="SUPFAM" id="SSF51735">
    <property type="entry name" value="NAD(P)-binding Rossmann-fold domains"/>
    <property type="match status" value="1"/>
</dbReference>
<dbReference type="InterPro" id="IPR051603">
    <property type="entry name" value="Zinc-ADH_QOR/CCCR"/>
</dbReference>
<feature type="domain" description="Enoyl reductase (ER)" evidence="2">
    <location>
        <begin position="10"/>
        <end position="308"/>
    </location>
</feature>
<dbReference type="InterPro" id="IPR013154">
    <property type="entry name" value="ADH-like_N"/>
</dbReference>
<dbReference type="AlphaFoldDB" id="A0A810KSL2"/>
<dbReference type="Pfam" id="PF13602">
    <property type="entry name" value="ADH_zinc_N_2"/>
    <property type="match status" value="1"/>
</dbReference>
<dbReference type="InterPro" id="IPR020843">
    <property type="entry name" value="ER"/>
</dbReference>
<dbReference type="PANTHER" id="PTHR44154">
    <property type="entry name" value="QUINONE OXIDOREDUCTASE"/>
    <property type="match status" value="1"/>
</dbReference>
<dbReference type="PANTHER" id="PTHR44154:SF1">
    <property type="entry name" value="QUINONE OXIDOREDUCTASE"/>
    <property type="match status" value="1"/>
</dbReference>
<dbReference type="GO" id="GO:0016491">
    <property type="term" value="F:oxidoreductase activity"/>
    <property type="evidence" value="ECO:0007669"/>
    <property type="project" value="InterPro"/>
</dbReference>
<protein>
    <submittedName>
        <fullName evidence="3">NADPH:quinone reductase</fullName>
    </submittedName>
</protein>
<dbReference type="InterPro" id="IPR036291">
    <property type="entry name" value="NAD(P)-bd_dom_sf"/>
</dbReference>
<dbReference type="EMBL" id="AP023354">
    <property type="protein sequence ID" value="BCJ25894.1"/>
    <property type="molecule type" value="Genomic_DNA"/>
</dbReference>
<dbReference type="InterPro" id="IPR011032">
    <property type="entry name" value="GroES-like_sf"/>
</dbReference>
<accession>A0A810KSL2</accession>
<dbReference type="SMART" id="SM00829">
    <property type="entry name" value="PKS_ER"/>
    <property type="match status" value="1"/>
</dbReference>
<dbReference type="SUPFAM" id="SSF50129">
    <property type="entry name" value="GroES-like"/>
    <property type="match status" value="1"/>
</dbReference>
<sequence length="310" mass="31099">MLVVQATRFGGPDVLVAHQVPGPVAGSGEVLIEVAAIDTLVIETRIRAGKARDWFPVTPPYVPGGAVTGTVVVVGDGVDPGLRGRRVAAYVDGSYAEQVVAPAAELVDVPDALDLRESAALSHDGPTALALAELAGLKPDQRVVVVGGTGGAAILLVQLAHAAGARVLASARGQAKLDLVRRLGADEAVDTGAADWPSLRADVVFDGVGGAIGTAAVAAVAAGGTFLGFGAATDGGFATVPGSGELTSYGIADVRFGPARQRELLARAFAAAVEGSIVPVVGQSFPLAHAARAHTAIERRAVVGKTLLLP</sequence>
<keyword evidence="1" id="KW-0521">NADP</keyword>
<organism evidence="3 4">
    <name type="scientific">Actinocatenispora sera</name>
    <dbReference type="NCBI Taxonomy" id="390989"/>
    <lineage>
        <taxon>Bacteria</taxon>
        <taxon>Bacillati</taxon>
        <taxon>Actinomycetota</taxon>
        <taxon>Actinomycetes</taxon>
        <taxon>Micromonosporales</taxon>
        <taxon>Micromonosporaceae</taxon>
        <taxon>Actinocatenispora</taxon>
    </lineage>
</organism>